<dbReference type="EMBL" id="CAJPDR010000003">
    <property type="protein sequence ID" value="CAF9904077.1"/>
    <property type="molecule type" value="Genomic_DNA"/>
</dbReference>
<gene>
    <name evidence="2" type="ORF">ALECFALPRED_004833</name>
</gene>
<keyword evidence="3" id="KW-1185">Reference proteome</keyword>
<protein>
    <submittedName>
        <fullName evidence="2">Uncharacterized protein</fullName>
    </submittedName>
</protein>
<comment type="caution">
    <text evidence="2">The sequence shown here is derived from an EMBL/GenBank/DDBJ whole genome shotgun (WGS) entry which is preliminary data.</text>
</comment>
<evidence type="ECO:0000313" key="3">
    <source>
        <dbReference type="Proteomes" id="UP000664203"/>
    </source>
</evidence>
<organism evidence="2 3">
    <name type="scientific">Alectoria fallacina</name>
    <dbReference type="NCBI Taxonomy" id="1903189"/>
    <lineage>
        <taxon>Eukaryota</taxon>
        <taxon>Fungi</taxon>
        <taxon>Dikarya</taxon>
        <taxon>Ascomycota</taxon>
        <taxon>Pezizomycotina</taxon>
        <taxon>Lecanoromycetes</taxon>
        <taxon>OSLEUM clade</taxon>
        <taxon>Lecanoromycetidae</taxon>
        <taxon>Lecanorales</taxon>
        <taxon>Lecanorineae</taxon>
        <taxon>Parmeliaceae</taxon>
        <taxon>Alectoria</taxon>
    </lineage>
</organism>
<feature type="chain" id="PRO_5034760570" evidence="1">
    <location>
        <begin position="20"/>
        <end position="342"/>
    </location>
</feature>
<dbReference type="Proteomes" id="UP000664203">
    <property type="component" value="Unassembled WGS sequence"/>
</dbReference>
<dbReference type="OrthoDB" id="5347971at2759"/>
<sequence length="342" mass="36963">MVNLFLPLLLGLATSSIKAASLPTPPLGPSIPMNLSGLYSFVTNTASSLGGGVSAGIDPRFSVNYELGAIPLRPIACLMNAVNAMTNLALQDFDGIVRPVVVRLPDYPDVVIRSGAKTLVPGTMPIRYILWGVWSFARFMMSNNAFQTMHMTLSFDRVIVGYLRIEKPDLQILGLAGSSNDSSAESLKKRSDVALPAIPASKTLASFTMISNSTSLSLANTTTPSNAGDLHVFFKPIGHFITNEEFFIPILAGLAYVAHFPSTSPVVGFRLRPVGSNTWIEFRDIGAQPRSEAPFFEWQWIAKALGGLPGHMVLLGEWREAIIVMQVDGISVGDGWIRKGQI</sequence>
<reference evidence="2" key="1">
    <citation type="submission" date="2021-03" db="EMBL/GenBank/DDBJ databases">
        <authorList>
            <person name="Tagirdzhanova G."/>
        </authorList>
    </citation>
    <scope>NUCLEOTIDE SEQUENCE</scope>
</reference>
<feature type="signal peptide" evidence="1">
    <location>
        <begin position="1"/>
        <end position="19"/>
    </location>
</feature>
<dbReference type="AlphaFoldDB" id="A0A8H3EEJ2"/>
<accession>A0A8H3EEJ2</accession>
<evidence type="ECO:0000256" key="1">
    <source>
        <dbReference type="SAM" id="SignalP"/>
    </source>
</evidence>
<proteinExistence type="predicted"/>
<keyword evidence="1" id="KW-0732">Signal</keyword>
<name>A0A8H3EEJ2_9LECA</name>
<evidence type="ECO:0000313" key="2">
    <source>
        <dbReference type="EMBL" id="CAF9904077.1"/>
    </source>
</evidence>